<keyword evidence="5" id="KW-1185">Reference proteome</keyword>
<feature type="coiled-coil region" evidence="1">
    <location>
        <begin position="35"/>
        <end position="62"/>
    </location>
</feature>
<feature type="compositionally biased region" description="Basic and acidic residues" evidence="2">
    <location>
        <begin position="151"/>
        <end position="206"/>
    </location>
</feature>
<sequence>MDKKECCGTEYLDGNPKEKEKHLALAKSKLEGNPMKIMELRLRDETEEYQKYREQFEEIRKEQARRARWGHVLVNEDCITHERFRDIDGTIREFNGVRCRDDWAWEAPLDFKELDLLSDDEILKMRMGKKQNIAEMKKRENEEVEEEAERDFEKWKEEARKKKEEEERIKKEEEEKKKEQEATAGTAKEKSKVKTVEKSKRPEDPPQKVPTPPKQKSTRSKVSVAPPKTDDPPIKRNQLRKKMRRRTRNLTRNRMRRKIRRRKIIYVVLSWTATIKFIPVIVVNLFRFPTEIVMDSKPDEPKSTKAAELPGPFLLEVTPEELVIPPTGNLEVKIRNPTDSKCKVYVYFDSFFWLMKINGKFVNINRGSANSMCFGSVLLWPEDRFTLSIGYHDAKYEDKERCYEYCPPFNCDTHCQRTVDVHPSKRNNYSYERPEGVLVIKYHLNVDTENCSEEVFNLGFHVGKSDKCDPKPDKCDPNKHPMKKMDLYLKDETEEYKKYREQFEEIRKEQERKARWGHVLVNEDGVTKEKFRDLDGTIREFGDRRESLSDWEYDIPTDLKQFDALSDEEILKIRKERKEKIEEKHRKEEEEAKKRAEESIKKVKEKWKKQKEEIKKKEEEEEMKKKKEKEEADAAAKEKSKVKTVEKSKRPEEPSQNVQKSTKSNVSAAPPKVDVTPTNKKPSGKPDAMKNKKKKANPCCSVM</sequence>
<feature type="compositionally biased region" description="Basic residues" evidence="2">
    <location>
        <begin position="237"/>
        <end position="253"/>
    </location>
</feature>
<keyword evidence="3" id="KW-0472">Membrane</keyword>
<gene>
    <name evidence="4" type="ORF">CAEBREN_05672</name>
</gene>
<reference evidence="5" key="1">
    <citation type="submission" date="2011-07" db="EMBL/GenBank/DDBJ databases">
        <authorList>
            <consortium name="Caenorhabditis brenneri Sequencing and Analysis Consortium"/>
            <person name="Wilson R.K."/>
        </authorList>
    </citation>
    <scope>NUCLEOTIDE SEQUENCE [LARGE SCALE GENOMIC DNA]</scope>
    <source>
        <strain evidence="5">PB2801</strain>
    </source>
</reference>
<dbReference type="Proteomes" id="UP000008068">
    <property type="component" value="Unassembled WGS sequence"/>
</dbReference>
<accession>G0MUP4</accession>
<feature type="region of interest" description="Disordered" evidence="2">
    <location>
        <begin position="135"/>
        <end position="253"/>
    </location>
</feature>
<evidence type="ECO:0000256" key="1">
    <source>
        <dbReference type="SAM" id="Coils"/>
    </source>
</evidence>
<keyword evidence="3" id="KW-0812">Transmembrane</keyword>
<feature type="compositionally biased region" description="Basic and acidic residues" evidence="2">
    <location>
        <begin position="610"/>
        <end position="653"/>
    </location>
</feature>
<dbReference type="HOGENOM" id="CLU_392435_0_0_1"/>
<feature type="transmembrane region" description="Helical" evidence="3">
    <location>
        <begin position="264"/>
        <end position="286"/>
    </location>
</feature>
<name>G0MUP4_CAEBE</name>
<feature type="compositionally biased region" description="Basic and acidic residues" evidence="2">
    <location>
        <begin position="578"/>
        <end position="602"/>
    </location>
</feature>
<evidence type="ECO:0000256" key="2">
    <source>
        <dbReference type="SAM" id="MobiDB-lite"/>
    </source>
</evidence>
<protein>
    <submittedName>
        <fullName evidence="4">Uncharacterized protein</fullName>
    </submittedName>
</protein>
<organism evidence="5">
    <name type="scientific">Caenorhabditis brenneri</name>
    <name type="common">Nematode worm</name>
    <dbReference type="NCBI Taxonomy" id="135651"/>
    <lineage>
        <taxon>Eukaryota</taxon>
        <taxon>Metazoa</taxon>
        <taxon>Ecdysozoa</taxon>
        <taxon>Nematoda</taxon>
        <taxon>Chromadorea</taxon>
        <taxon>Rhabditida</taxon>
        <taxon>Rhabditina</taxon>
        <taxon>Rhabditomorpha</taxon>
        <taxon>Rhabditoidea</taxon>
        <taxon>Rhabditidae</taxon>
        <taxon>Peloderinae</taxon>
        <taxon>Caenorhabditis</taxon>
    </lineage>
</organism>
<dbReference type="eggNOG" id="ENOG502TJV5">
    <property type="taxonomic scope" value="Eukaryota"/>
</dbReference>
<dbReference type="InParanoid" id="G0MUP4"/>
<dbReference type="EMBL" id="GL379813">
    <property type="protein sequence ID" value="EGT44501.1"/>
    <property type="molecule type" value="Genomic_DNA"/>
</dbReference>
<feature type="region of interest" description="Disordered" evidence="2">
    <location>
        <begin position="578"/>
        <end position="703"/>
    </location>
</feature>
<proteinExistence type="predicted"/>
<feature type="compositionally biased region" description="Polar residues" evidence="2">
    <location>
        <begin position="654"/>
        <end position="667"/>
    </location>
</feature>
<evidence type="ECO:0000313" key="4">
    <source>
        <dbReference type="EMBL" id="EGT44501.1"/>
    </source>
</evidence>
<dbReference type="AlphaFoldDB" id="G0MUP4"/>
<keyword evidence="1" id="KW-0175">Coiled coil</keyword>
<evidence type="ECO:0000313" key="5">
    <source>
        <dbReference type="Proteomes" id="UP000008068"/>
    </source>
</evidence>
<evidence type="ECO:0000256" key="3">
    <source>
        <dbReference type="SAM" id="Phobius"/>
    </source>
</evidence>
<feature type="coiled-coil region" evidence="1">
    <location>
        <begin position="482"/>
        <end position="509"/>
    </location>
</feature>
<keyword evidence="3" id="KW-1133">Transmembrane helix</keyword>